<dbReference type="Pfam" id="PF05711">
    <property type="entry name" value="TylF"/>
    <property type="match status" value="1"/>
</dbReference>
<organism evidence="1 2">
    <name type="scientific">Asaia siamensis</name>
    <dbReference type="NCBI Taxonomy" id="110479"/>
    <lineage>
        <taxon>Bacteria</taxon>
        <taxon>Pseudomonadati</taxon>
        <taxon>Pseudomonadota</taxon>
        <taxon>Alphaproteobacteria</taxon>
        <taxon>Acetobacterales</taxon>
        <taxon>Acetobacteraceae</taxon>
        <taxon>Asaia</taxon>
    </lineage>
</organism>
<gene>
    <name evidence="1" type="ORF">GCM10007207_05170</name>
</gene>
<comment type="caution">
    <text evidence="1">The sequence shown here is derived from an EMBL/GenBank/DDBJ whole genome shotgun (WGS) entry which is preliminary data.</text>
</comment>
<dbReference type="Proteomes" id="UP000637769">
    <property type="component" value="Unassembled WGS sequence"/>
</dbReference>
<dbReference type="InterPro" id="IPR029063">
    <property type="entry name" value="SAM-dependent_MTases_sf"/>
</dbReference>
<dbReference type="PANTHER" id="PTHR40036:SF1">
    <property type="entry name" value="MACROCIN O-METHYLTRANSFERASE"/>
    <property type="match status" value="1"/>
</dbReference>
<sequence length="237" mass="26551">MWMRNEAMRRFVSRNRFVRFLTFGVHSAMQMRLLSGHKHPVTLRRLSKARAGTDSLLSSDEAFVLHELAQAQSVYEGDLAEFGVYRGASAELLCMVKAHRTLHLFDTFEGLPDPKGKEGKVFIKGEFCGTLESVKRKLAGYENVAFHPGFFPDSAADLGDERYSFVHLDVDLYEATLAGLAYFYPRMIPGGIILTHDYSIIDGVSQAFAEFLADKPEHVIELPTTQAMIIRSAQPSS</sequence>
<evidence type="ECO:0008006" key="3">
    <source>
        <dbReference type="Google" id="ProtNLM"/>
    </source>
</evidence>
<accession>A0ABQ1LGH7</accession>
<evidence type="ECO:0000313" key="2">
    <source>
        <dbReference type="Proteomes" id="UP000637769"/>
    </source>
</evidence>
<dbReference type="SUPFAM" id="SSF53335">
    <property type="entry name" value="S-adenosyl-L-methionine-dependent methyltransferases"/>
    <property type="match status" value="1"/>
</dbReference>
<reference evidence="2" key="1">
    <citation type="journal article" date="2019" name="Int. J. Syst. Evol. Microbiol.">
        <title>The Global Catalogue of Microorganisms (GCM) 10K type strain sequencing project: providing services to taxonomists for standard genome sequencing and annotation.</title>
        <authorList>
            <consortium name="The Broad Institute Genomics Platform"/>
            <consortium name="The Broad Institute Genome Sequencing Center for Infectious Disease"/>
            <person name="Wu L."/>
            <person name="Ma J."/>
        </authorList>
    </citation>
    <scope>NUCLEOTIDE SEQUENCE [LARGE SCALE GENOMIC DNA]</scope>
    <source>
        <strain evidence="2">CCM 7132</strain>
    </source>
</reference>
<name>A0ABQ1LGH7_9PROT</name>
<protein>
    <recommendedName>
        <fullName evidence="3">Macrocin-O-methyltransferase TylF</fullName>
    </recommendedName>
</protein>
<dbReference type="Gene3D" id="3.40.50.150">
    <property type="entry name" value="Vaccinia Virus protein VP39"/>
    <property type="match status" value="1"/>
</dbReference>
<evidence type="ECO:0000313" key="1">
    <source>
        <dbReference type="EMBL" id="GGC22886.1"/>
    </source>
</evidence>
<dbReference type="EMBL" id="BMCH01000001">
    <property type="protein sequence ID" value="GGC22886.1"/>
    <property type="molecule type" value="Genomic_DNA"/>
</dbReference>
<dbReference type="PANTHER" id="PTHR40036">
    <property type="entry name" value="MACROCIN O-METHYLTRANSFERASE"/>
    <property type="match status" value="1"/>
</dbReference>
<keyword evidence="2" id="KW-1185">Reference proteome</keyword>
<dbReference type="RefSeq" id="WP_188425192.1">
    <property type="nucleotide sequence ID" value="NZ_BMCH01000001.1"/>
</dbReference>
<dbReference type="InterPro" id="IPR008884">
    <property type="entry name" value="TylF_MeTrfase"/>
</dbReference>
<proteinExistence type="predicted"/>